<accession>A0A9W6FPQ0</accession>
<protein>
    <submittedName>
        <fullName evidence="2">Oxidoreductase</fullName>
    </submittedName>
</protein>
<dbReference type="Pfam" id="PF00248">
    <property type="entry name" value="Aldo_ket_red"/>
    <property type="match status" value="1"/>
</dbReference>
<dbReference type="RefSeq" id="WP_281884543.1">
    <property type="nucleotide sequence ID" value="NZ_BSDP01000001.1"/>
</dbReference>
<reference evidence="2" key="1">
    <citation type="submission" date="2022-12" db="EMBL/GenBank/DDBJ databases">
        <title>Reference genome sequencing for broad-spectrum identification of bacterial and archaeal isolates by mass spectrometry.</title>
        <authorList>
            <person name="Sekiguchi Y."/>
            <person name="Tourlousse D.M."/>
        </authorList>
    </citation>
    <scope>NUCLEOTIDE SEQUENCE</scope>
    <source>
        <strain evidence="2">14</strain>
    </source>
</reference>
<dbReference type="GO" id="GO:0005829">
    <property type="term" value="C:cytosol"/>
    <property type="evidence" value="ECO:0007669"/>
    <property type="project" value="TreeGrafter"/>
</dbReference>
<dbReference type="Gene3D" id="3.20.20.100">
    <property type="entry name" value="NADP-dependent oxidoreductase domain"/>
    <property type="match status" value="1"/>
</dbReference>
<dbReference type="SUPFAM" id="SSF51430">
    <property type="entry name" value="NAD(P)-linked oxidoreductase"/>
    <property type="match status" value="1"/>
</dbReference>
<proteinExistence type="predicted"/>
<sequence length="344" mass="36919">MESRALRTGLQLTEIGMGVAQFGNLNRETTDEASVAAVDAAWDAGIRYFDTAPHYGLGLSEHRLGRALADRPRDEYVLSTKVGRLLVPSPETADRMDDGFMVPADVKRVWDFSRDGVLRSIEQSLERLGADRIDIVYVHDPDDHGDEALDGAFPALIELRDQGVIGAVGTGMNQSAMPARFVRESDLDVVMLAGRYTLFEQDSLDDLLPLALERGVGIVAAAIYNSGLMSAPTVPDDAYYDYGPAPAHVIERARAIAATCEEFGVTLPEAAIGFPLQHPAVVSVVVGTRTDAHVASTLERFGARLPDGLWRALVERGLLRADAPIRGADAPAATAAGAKEVRSA</sequence>
<keyword evidence="3" id="KW-1185">Reference proteome</keyword>
<dbReference type="InterPro" id="IPR023210">
    <property type="entry name" value="NADP_OxRdtase_dom"/>
</dbReference>
<organism evidence="2 3">
    <name type="scientific">Agromyces rhizosphaerae</name>
    <dbReference type="NCBI Taxonomy" id="88374"/>
    <lineage>
        <taxon>Bacteria</taxon>
        <taxon>Bacillati</taxon>
        <taxon>Actinomycetota</taxon>
        <taxon>Actinomycetes</taxon>
        <taxon>Micrococcales</taxon>
        <taxon>Microbacteriaceae</taxon>
        <taxon>Agromyces</taxon>
    </lineage>
</organism>
<dbReference type="PANTHER" id="PTHR42686:SF1">
    <property type="entry name" value="GH17980P-RELATED"/>
    <property type="match status" value="1"/>
</dbReference>
<dbReference type="InterPro" id="IPR020471">
    <property type="entry name" value="AKR"/>
</dbReference>
<name>A0A9W6FPQ0_9MICO</name>
<dbReference type="GO" id="GO:0016491">
    <property type="term" value="F:oxidoreductase activity"/>
    <property type="evidence" value="ECO:0007669"/>
    <property type="project" value="InterPro"/>
</dbReference>
<dbReference type="PANTHER" id="PTHR42686">
    <property type="entry name" value="GH17980P-RELATED"/>
    <property type="match status" value="1"/>
</dbReference>
<dbReference type="AlphaFoldDB" id="A0A9W6FPQ0"/>
<feature type="domain" description="NADP-dependent oxidoreductase" evidence="1">
    <location>
        <begin position="14"/>
        <end position="308"/>
    </location>
</feature>
<dbReference type="CDD" id="cd19152">
    <property type="entry name" value="AKR_AKR15A"/>
    <property type="match status" value="1"/>
</dbReference>
<dbReference type="Proteomes" id="UP001144396">
    <property type="component" value="Unassembled WGS sequence"/>
</dbReference>
<evidence type="ECO:0000259" key="1">
    <source>
        <dbReference type="Pfam" id="PF00248"/>
    </source>
</evidence>
<dbReference type="EMBL" id="BSDP01000001">
    <property type="protein sequence ID" value="GLI27751.1"/>
    <property type="molecule type" value="Genomic_DNA"/>
</dbReference>
<evidence type="ECO:0000313" key="2">
    <source>
        <dbReference type="EMBL" id="GLI27751.1"/>
    </source>
</evidence>
<dbReference type="InterPro" id="IPR036812">
    <property type="entry name" value="NAD(P)_OxRdtase_dom_sf"/>
</dbReference>
<comment type="caution">
    <text evidence="2">The sequence shown here is derived from an EMBL/GenBank/DDBJ whole genome shotgun (WGS) entry which is preliminary data.</text>
</comment>
<gene>
    <name evidence="2" type="ORF">ARHIZOSPH14_19930</name>
</gene>
<evidence type="ECO:0000313" key="3">
    <source>
        <dbReference type="Proteomes" id="UP001144396"/>
    </source>
</evidence>